<evidence type="ECO:0000256" key="1">
    <source>
        <dbReference type="ARBA" id="ARBA00022692"/>
    </source>
</evidence>
<dbReference type="KEGG" id="orm:HTY61_09150"/>
<keyword evidence="8" id="KW-1185">Reference proteome</keyword>
<dbReference type="GO" id="GO:0005886">
    <property type="term" value="C:plasma membrane"/>
    <property type="evidence" value="ECO:0007669"/>
    <property type="project" value="TreeGrafter"/>
</dbReference>
<feature type="domain" description="Major facilitator superfamily (MFS) profile" evidence="6">
    <location>
        <begin position="199"/>
        <end position="415"/>
    </location>
</feature>
<feature type="transmembrane region" description="Helical" evidence="5">
    <location>
        <begin position="264"/>
        <end position="283"/>
    </location>
</feature>
<sequence>MIHLLLPISGLLASTFLLLAGNGLAGVLLPVRAALEGWSPIVIGWIGFGYALSFTVGCIVVPRMVLRVGHVRVYAVLAAILAISALLHALAVHPVAWVISRGIGGFALSGTYMIVESWLNERTSNEDRGTVFSVYMMITMVGFMSGQFLLIAADPSSTTLFMVSALLFAAAVIPTGLSNASSPQPLNQVSLDLRKLFANSPLAFVGVAIAGLTFGAYNFQAPVYLQLSGMSEAQIASTMALVMIGGMVFQFPLGRVSDRTDRRIVIAAASFAGVVLSAILAAIGDNSFAILLAMMFLFGGILMPLYSLVAAHANDHAAPDEFVEISSGLLVVYGVGSMAGPVIGGAFMNILGPDGFFVMTGVCYLLFGIYAAWRITRRDAVPQEEMTDFSYAPPVSPTQTPEVLQLDPRSDEQSG</sequence>
<dbReference type="Gene3D" id="1.20.1250.20">
    <property type="entry name" value="MFS general substrate transporter like domains"/>
    <property type="match status" value="2"/>
</dbReference>
<dbReference type="RefSeq" id="WP_175276494.1">
    <property type="nucleotide sequence ID" value="NZ_CP054836.1"/>
</dbReference>
<feature type="transmembrane region" description="Helical" evidence="5">
    <location>
        <begin position="330"/>
        <end position="350"/>
    </location>
</feature>
<accession>A0A6N1VC49</accession>
<feature type="transmembrane region" description="Helical" evidence="5">
    <location>
        <begin position="73"/>
        <end position="92"/>
    </location>
</feature>
<keyword evidence="1 5" id="KW-0812">Transmembrane</keyword>
<feature type="transmembrane region" description="Helical" evidence="5">
    <location>
        <begin position="131"/>
        <end position="153"/>
    </location>
</feature>
<dbReference type="PROSITE" id="PS50850">
    <property type="entry name" value="MFS"/>
    <property type="match status" value="1"/>
</dbReference>
<gene>
    <name evidence="7" type="ORF">HTY61_09150</name>
</gene>
<evidence type="ECO:0000256" key="5">
    <source>
        <dbReference type="SAM" id="Phobius"/>
    </source>
</evidence>
<feature type="transmembrane region" description="Helical" evidence="5">
    <location>
        <begin position="98"/>
        <end position="119"/>
    </location>
</feature>
<dbReference type="Pfam" id="PF07690">
    <property type="entry name" value="MFS_1"/>
    <property type="match status" value="1"/>
</dbReference>
<dbReference type="PANTHER" id="PTHR23521:SF3">
    <property type="entry name" value="MFS TRANSPORTER"/>
    <property type="match status" value="1"/>
</dbReference>
<feature type="transmembrane region" description="Helical" evidence="5">
    <location>
        <begin position="356"/>
        <end position="373"/>
    </location>
</feature>
<dbReference type="InterPro" id="IPR011701">
    <property type="entry name" value="MFS"/>
</dbReference>
<dbReference type="SUPFAM" id="SSF103473">
    <property type="entry name" value="MFS general substrate transporter"/>
    <property type="match status" value="1"/>
</dbReference>
<feature type="transmembrane region" description="Helical" evidence="5">
    <location>
        <begin position="201"/>
        <end position="221"/>
    </location>
</feature>
<dbReference type="PANTHER" id="PTHR23521">
    <property type="entry name" value="TRANSPORTER MFS SUPERFAMILY"/>
    <property type="match status" value="1"/>
</dbReference>
<evidence type="ECO:0000256" key="3">
    <source>
        <dbReference type="ARBA" id="ARBA00023136"/>
    </source>
</evidence>
<keyword evidence="3 5" id="KW-0472">Membrane</keyword>
<dbReference type="Proteomes" id="UP000509367">
    <property type="component" value="Chromosome"/>
</dbReference>
<keyword evidence="2 5" id="KW-1133">Transmembrane helix</keyword>
<reference evidence="7 8" key="1">
    <citation type="submission" date="2020-06" db="EMBL/GenBank/DDBJ databases">
        <title>Oricola thermophila sp. nov. isolated from a tidal sediments.</title>
        <authorList>
            <person name="Kwon K.K."/>
            <person name="Yang S.-H."/>
            <person name="Park M.-J."/>
        </authorList>
    </citation>
    <scope>NUCLEOTIDE SEQUENCE [LARGE SCALE GENOMIC DNA]</scope>
    <source>
        <strain evidence="7 8">MEBiC13590</strain>
    </source>
</reference>
<dbReference type="InterPro" id="IPR036259">
    <property type="entry name" value="MFS_trans_sf"/>
</dbReference>
<dbReference type="InterPro" id="IPR047200">
    <property type="entry name" value="MFS_YcaD-like"/>
</dbReference>
<dbReference type="CDD" id="cd17477">
    <property type="entry name" value="MFS_YcaD_like"/>
    <property type="match status" value="1"/>
</dbReference>
<organism evidence="7 8">
    <name type="scientific">Oricola thermophila</name>
    <dbReference type="NCBI Taxonomy" id="2742145"/>
    <lineage>
        <taxon>Bacteria</taxon>
        <taxon>Pseudomonadati</taxon>
        <taxon>Pseudomonadota</taxon>
        <taxon>Alphaproteobacteria</taxon>
        <taxon>Hyphomicrobiales</taxon>
        <taxon>Ahrensiaceae</taxon>
        <taxon>Oricola</taxon>
    </lineage>
</organism>
<evidence type="ECO:0000256" key="2">
    <source>
        <dbReference type="ARBA" id="ARBA00022989"/>
    </source>
</evidence>
<evidence type="ECO:0000313" key="8">
    <source>
        <dbReference type="Proteomes" id="UP000509367"/>
    </source>
</evidence>
<dbReference type="EMBL" id="CP054836">
    <property type="protein sequence ID" value="QKV18601.1"/>
    <property type="molecule type" value="Genomic_DNA"/>
</dbReference>
<evidence type="ECO:0000256" key="4">
    <source>
        <dbReference type="SAM" id="MobiDB-lite"/>
    </source>
</evidence>
<protein>
    <submittedName>
        <fullName evidence="7">MFS transporter</fullName>
    </submittedName>
</protein>
<dbReference type="InterPro" id="IPR020846">
    <property type="entry name" value="MFS_dom"/>
</dbReference>
<dbReference type="GO" id="GO:0022857">
    <property type="term" value="F:transmembrane transporter activity"/>
    <property type="evidence" value="ECO:0007669"/>
    <property type="project" value="InterPro"/>
</dbReference>
<dbReference type="AlphaFoldDB" id="A0A6N1VC49"/>
<name>A0A6N1VC49_9HYPH</name>
<feature type="transmembrane region" description="Helical" evidence="5">
    <location>
        <begin position="233"/>
        <end position="252"/>
    </location>
</feature>
<feature type="region of interest" description="Disordered" evidence="4">
    <location>
        <begin position="388"/>
        <end position="415"/>
    </location>
</feature>
<evidence type="ECO:0000313" key="7">
    <source>
        <dbReference type="EMBL" id="QKV18601.1"/>
    </source>
</evidence>
<proteinExistence type="predicted"/>
<feature type="transmembrane region" description="Helical" evidence="5">
    <location>
        <begin position="159"/>
        <end position="180"/>
    </location>
</feature>
<evidence type="ECO:0000259" key="6">
    <source>
        <dbReference type="PROSITE" id="PS50850"/>
    </source>
</evidence>
<feature type="transmembrane region" description="Helical" evidence="5">
    <location>
        <begin position="289"/>
        <end position="309"/>
    </location>
</feature>
<feature type="transmembrane region" description="Helical" evidence="5">
    <location>
        <begin position="41"/>
        <end position="61"/>
    </location>
</feature>